<organism evidence="3">
    <name type="scientific">Candidatus Enterococcus dunnyi</name>
    <dbReference type="NCBI Taxonomy" id="1834192"/>
    <lineage>
        <taxon>Bacteria</taxon>
        <taxon>Bacillati</taxon>
        <taxon>Bacillota</taxon>
        <taxon>Bacilli</taxon>
        <taxon>Lactobacillales</taxon>
        <taxon>Enterococcaceae</taxon>
        <taxon>Enterococcus</taxon>
    </lineage>
</organism>
<dbReference type="EMBL" id="CP147246">
    <property type="protein sequence ID" value="WYJ94726.1"/>
    <property type="molecule type" value="Genomic_DNA"/>
</dbReference>
<protein>
    <submittedName>
        <fullName evidence="3">Extracellular solute-binding protein</fullName>
    </submittedName>
</protein>
<evidence type="ECO:0000313" key="5">
    <source>
        <dbReference type="Proteomes" id="UP000196151"/>
    </source>
</evidence>
<dbReference type="PANTHER" id="PTHR43649">
    <property type="entry name" value="ARABINOSE-BINDING PROTEIN-RELATED"/>
    <property type="match status" value="1"/>
</dbReference>
<dbReference type="Gene3D" id="3.40.190.10">
    <property type="entry name" value="Periplasmic binding protein-like II"/>
    <property type="match status" value="1"/>
</dbReference>
<dbReference type="Proteomes" id="UP000196151">
    <property type="component" value="Chromosome"/>
</dbReference>
<dbReference type="EMBL" id="NIBQ01000003">
    <property type="protein sequence ID" value="OUZ30637.1"/>
    <property type="molecule type" value="Genomic_DNA"/>
</dbReference>
<dbReference type="RefSeq" id="WP_087641975.1">
    <property type="nucleotide sequence ID" value="NZ_CP147246.1"/>
</dbReference>
<dbReference type="PANTHER" id="PTHR43649:SF17">
    <property type="entry name" value="ABC TRANSPORTER SOLUTE BINDING PROTEIN-SUGAR TRANSPORT"/>
    <property type="match status" value="1"/>
</dbReference>
<keyword evidence="1" id="KW-0732">Signal</keyword>
<dbReference type="SUPFAM" id="SSF53850">
    <property type="entry name" value="Periplasmic binding protein-like II"/>
    <property type="match status" value="1"/>
</dbReference>
<dbReference type="InterPro" id="IPR006059">
    <property type="entry name" value="SBP"/>
</dbReference>
<reference evidence="4" key="2">
    <citation type="submission" date="2017-05" db="EMBL/GenBank/DDBJ databases">
        <authorList>
            <consortium name="The Broad Institute Genomics Platform"/>
            <consortium name="The Broad Institute Genomic Center for Infectious Diseases"/>
            <person name="Earl A."/>
            <person name="Manson A."/>
            <person name="Schwartman J."/>
            <person name="Gilmore M."/>
            <person name="Abouelleil A."/>
            <person name="Cao P."/>
            <person name="Chapman S."/>
            <person name="Cusick C."/>
            <person name="Shea T."/>
            <person name="Young S."/>
            <person name="Neafsey D."/>
            <person name="Nusbaum C."/>
            <person name="Birren B."/>
        </authorList>
    </citation>
    <scope>NUCLEOTIDE SEQUENCE</scope>
    <source>
        <strain evidence="4">9D6_DIV0238</strain>
    </source>
</reference>
<dbReference type="AlphaFoldDB" id="A0A200J1Z3"/>
<feature type="domain" description="DUF3502" evidence="2">
    <location>
        <begin position="419"/>
        <end position="487"/>
    </location>
</feature>
<dbReference type="Pfam" id="PF12010">
    <property type="entry name" value="DUF3502"/>
    <property type="match status" value="1"/>
</dbReference>
<evidence type="ECO:0000259" key="2">
    <source>
        <dbReference type="Pfam" id="PF12010"/>
    </source>
</evidence>
<evidence type="ECO:0000313" key="4">
    <source>
        <dbReference type="EMBL" id="WYJ94726.1"/>
    </source>
</evidence>
<reference evidence="4" key="3">
    <citation type="submission" date="2024-03" db="EMBL/GenBank/DDBJ databases">
        <title>The Genome Sequence of Enterococcus sp. DIV0238c.</title>
        <authorList>
            <consortium name="The Broad Institute Genomics Platform"/>
            <consortium name="The Broad Institute Microbial Omics Core"/>
            <consortium name="The Broad Institute Genomic Center for Infectious Diseases"/>
            <person name="Earl A."/>
            <person name="Manson A."/>
            <person name="Gilmore M."/>
            <person name="Schwartman J."/>
            <person name="Shea T."/>
            <person name="Abouelleil A."/>
            <person name="Cao P."/>
            <person name="Chapman S."/>
            <person name="Cusick C."/>
            <person name="Young S."/>
            <person name="Neafsey D."/>
            <person name="Nusbaum C."/>
            <person name="Birren B."/>
        </authorList>
    </citation>
    <scope>NUCLEOTIDE SEQUENCE</scope>
    <source>
        <strain evidence="4">9D6_DIV0238</strain>
    </source>
</reference>
<dbReference type="Pfam" id="PF13416">
    <property type="entry name" value="SBP_bac_8"/>
    <property type="match status" value="1"/>
</dbReference>
<evidence type="ECO:0000313" key="3">
    <source>
        <dbReference type="EMBL" id="OUZ30637.1"/>
    </source>
</evidence>
<dbReference type="OrthoDB" id="7936627at2"/>
<sequence>MKNWKKVASAGIAVVLLGALTACGGGSKEKTAGSSNKSDENTLLMYQIGDKPDNYDELMEVANKRLEEKTGVKLNIQYIGWGDYKKKMSVIVSSGENYDIAFADNYVPNAQKGAFADLTELAPKFAKDAYDQLDEAYIQGNLVDGKLYAFPVNGNVYSQQVLTFNKQYLDKYDLSIDDIKTYQDTEDVLKAFHEKEPNVAAFAIGQGFKVQGDFDFPIGNEYPFAVDLNGDSDKIINQYDNKEFVESLKTMHKWYQAGYIPSDAATSNTEFPLEGNTWFVRQETQGPYDYGDTILTNAAGQELVSKAFTTPLKSTAQAQMANFVVSNTSKNKEKAVEVLGQLNSDPELLNGLVWGIEGEAWEKISGKEDKIKLLDGYKPNTHLAAWNTGNNKILYTQDTITDDMIKERDESIAKAETSPILGFNFVTSSVKTELSNIANVMSQYLDGLNTGTVDPEVTIPKLKEALDNAGYEKVQTEMQKQYDEFLKK</sequence>
<accession>A0A200J1Z3</accession>
<dbReference type="PROSITE" id="PS51257">
    <property type="entry name" value="PROKAR_LIPOPROTEIN"/>
    <property type="match status" value="1"/>
</dbReference>
<feature type="signal peptide" evidence="1">
    <location>
        <begin position="1"/>
        <end position="24"/>
    </location>
</feature>
<reference evidence="3" key="1">
    <citation type="submission" date="2017-05" db="EMBL/GenBank/DDBJ databases">
        <title>The Genome Sequence of Enterococcus sp. 9D6_DIV0238.</title>
        <authorList>
            <consortium name="The Broad Institute Genomics Platform"/>
            <consortium name="The Broad Institute Genomic Center for Infectious Diseases"/>
            <person name="Earl A."/>
            <person name="Manson A."/>
            <person name="Schwartman J."/>
            <person name="Gilmore M."/>
            <person name="Abouelleil A."/>
            <person name="Cao P."/>
            <person name="Chapman S."/>
            <person name="Cusick C."/>
            <person name="Shea T."/>
            <person name="Young S."/>
            <person name="Neafsey D."/>
            <person name="Nusbaum C."/>
            <person name="Birren B."/>
        </authorList>
    </citation>
    <scope>NUCLEOTIDE SEQUENCE [LARGE SCALE GENOMIC DNA]</scope>
    <source>
        <strain evidence="3">9D6_DIV0238</strain>
    </source>
</reference>
<dbReference type="InterPro" id="IPR022627">
    <property type="entry name" value="DUF3502"/>
</dbReference>
<dbReference type="InterPro" id="IPR050490">
    <property type="entry name" value="Bact_solute-bd_prot1"/>
</dbReference>
<feature type="chain" id="PRO_5038916159" evidence="1">
    <location>
        <begin position="25"/>
        <end position="488"/>
    </location>
</feature>
<name>A0A200J1Z3_9ENTE</name>
<proteinExistence type="predicted"/>
<keyword evidence="5" id="KW-1185">Reference proteome</keyword>
<gene>
    <name evidence="4" type="ORF">A5889_002239</name>
    <name evidence="3" type="ORF">A5889_002925</name>
</gene>
<evidence type="ECO:0000256" key="1">
    <source>
        <dbReference type="SAM" id="SignalP"/>
    </source>
</evidence>